<dbReference type="Gene3D" id="2.40.160.10">
    <property type="entry name" value="Porin"/>
    <property type="match status" value="1"/>
</dbReference>
<evidence type="ECO:0000313" key="3">
    <source>
        <dbReference type="Proteomes" id="UP000007089"/>
    </source>
</evidence>
<dbReference type="HOGENOM" id="CLU_732888_0_0_7"/>
<dbReference type="Proteomes" id="UP000007089">
    <property type="component" value="Chromosome"/>
</dbReference>
<dbReference type="InterPro" id="IPR010870">
    <property type="entry name" value="Porin_O/P"/>
</dbReference>
<organism evidence="2 3">
    <name type="scientific">Anaeromyxobacter dehalogenans (strain ATCC BAA-258 / DSM 21875 / 2CP-1)</name>
    <dbReference type="NCBI Taxonomy" id="455488"/>
    <lineage>
        <taxon>Bacteria</taxon>
        <taxon>Pseudomonadati</taxon>
        <taxon>Myxococcota</taxon>
        <taxon>Myxococcia</taxon>
        <taxon>Myxococcales</taxon>
        <taxon>Cystobacterineae</taxon>
        <taxon>Anaeromyxobacteraceae</taxon>
        <taxon>Anaeromyxobacter</taxon>
    </lineage>
</organism>
<protein>
    <submittedName>
        <fullName evidence="2">Phosphate-selective porin O and P</fullName>
    </submittedName>
</protein>
<dbReference type="AlphaFoldDB" id="B8J9Z7"/>
<dbReference type="KEGG" id="acp:A2cp1_0341"/>
<gene>
    <name evidence="2" type="ordered locus">A2cp1_0341</name>
</gene>
<dbReference type="InterPro" id="IPR023614">
    <property type="entry name" value="Porin_dom_sf"/>
</dbReference>
<dbReference type="Pfam" id="PF07396">
    <property type="entry name" value="Porin_O_P"/>
    <property type="match status" value="1"/>
</dbReference>
<evidence type="ECO:0000256" key="1">
    <source>
        <dbReference type="SAM" id="SignalP"/>
    </source>
</evidence>
<sequence>MTLTPFLIALSLAQTTPAADPAAAAAQPAPAPVKAAPTLAGALANAPKPTFWGFVNAQYSRTEGLNGADDTSTFELRRARIGARGKVHELVGYSILFDGADSKLKDGYVSLFALPGVEVRMGQWKTPFGYEQYESDTKLLWVNTSYVVGALARGPDARDLGAGLLVQTPKAGPVSAEVLGSFVNGAGPNKKDDLETKNFWGRAGLTLKQGAITLKAGGSYGTGQQLQGTGGNGAFDGVGTPVDDTYFYFHTYGVDATLDTPWLFAAAELIQSERDQSRYATAAAVTTVTRSSRTARGWYAGAYGKTPWNLGPIFRAERFDADRTAPGGRLERYTIGAYVDVIPVNARLILNHELDQGQTGAAGRTGDRTTLFAQVIF</sequence>
<name>B8J9Z7_ANAD2</name>
<keyword evidence="3" id="KW-1185">Reference proteome</keyword>
<reference evidence="2" key="1">
    <citation type="submission" date="2009-01" db="EMBL/GenBank/DDBJ databases">
        <title>Complete sequence of Anaeromyxobacter dehalogenans 2CP-1.</title>
        <authorList>
            <consortium name="US DOE Joint Genome Institute"/>
            <person name="Lucas S."/>
            <person name="Copeland A."/>
            <person name="Lapidus A."/>
            <person name="Glavina del Rio T."/>
            <person name="Dalin E."/>
            <person name="Tice H."/>
            <person name="Bruce D."/>
            <person name="Goodwin L."/>
            <person name="Pitluck S."/>
            <person name="Saunders E."/>
            <person name="Brettin T."/>
            <person name="Detter J.C."/>
            <person name="Han C."/>
            <person name="Larimer F."/>
            <person name="Land M."/>
            <person name="Hauser L."/>
            <person name="Kyrpides N."/>
            <person name="Ovchinnikova G."/>
            <person name="Beliaev A.S."/>
            <person name="Richardson P."/>
        </authorList>
    </citation>
    <scope>NUCLEOTIDE SEQUENCE</scope>
    <source>
        <strain evidence="2">2CP-1</strain>
    </source>
</reference>
<proteinExistence type="predicted"/>
<dbReference type="SUPFAM" id="SSF56935">
    <property type="entry name" value="Porins"/>
    <property type="match status" value="1"/>
</dbReference>
<accession>B8J9Z7</accession>
<dbReference type="EMBL" id="CP001359">
    <property type="protein sequence ID" value="ACL63700.1"/>
    <property type="molecule type" value="Genomic_DNA"/>
</dbReference>
<evidence type="ECO:0000313" key="2">
    <source>
        <dbReference type="EMBL" id="ACL63700.1"/>
    </source>
</evidence>
<dbReference type="RefSeq" id="WP_012631755.1">
    <property type="nucleotide sequence ID" value="NC_011891.1"/>
</dbReference>
<feature type="signal peptide" evidence="1">
    <location>
        <begin position="1"/>
        <end position="18"/>
    </location>
</feature>
<keyword evidence="1" id="KW-0732">Signal</keyword>
<feature type="chain" id="PRO_5002872642" evidence="1">
    <location>
        <begin position="19"/>
        <end position="377"/>
    </location>
</feature>